<name>A0A1R3RCS0_ASPC5</name>
<organism evidence="4 5">
    <name type="scientific">Aspergillus carbonarius (strain ITEM 5010)</name>
    <dbReference type="NCBI Taxonomy" id="602072"/>
    <lineage>
        <taxon>Eukaryota</taxon>
        <taxon>Fungi</taxon>
        <taxon>Dikarya</taxon>
        <taxon>Ascomycota</taxon>
        <taxon>Pezizomycotina</taxon>
        <taxon>Eurotiomycetes</taxon>
        <taxon>Eurotiomycetidae</taxon>
        <taxon>Eurotiales</taxon>
        <taxon>Aspergillaceae</taxon>
        <taxon>Aspergillus</taxon>
        <taxon>Aspergillus subgen. Circumdati</taxon>
    </lineage>
</organism>
<evidence type="ECO:0000259" key="3">
    <source>
        <dbReference type="Pfam" id="PF07814"/>
    </source>
</evidence>
<sequence length="797" mass="88505">MSHNNPDKRPLGAPGSSATRVSFDIRSQASKIENDSHTGIYKRGYSTSQHQDQLEYTTLSSRLHKGPPCPKKRRYASRQLLQPDLDQSDSQRGSHTTSDGPETKYDGAPPTIPVPDKLVSAFGNKINNREGREGRRSSRMPSTETKGLEPISASYTPELQRFPPETQLIPNGNTQERTLAGAFKEKLQTSSAGAGHSRGTVSNRKRLVDLLGGTVHSKNTRLADSASVSAESEHLYNLKPAQETLCAKSSENPDDLDSSHAEIACEAVTPMLSRLRGSRVTYARQRSFLGDPLKMAAAEHGDASFLLPEPSKARQAHITDQDAPRTLNTDDEEIDSRPVRSIHELRQAGDNARFRESVEAIFEDIEDSNNSLSGKCSSFTHLCAKLLEPAFVHRFSEYGFSERLVKCTTDNQDVLTTFLILCAYRLACLNGSSRHTCLRYFWTKILRISHRLLIMNDDILTLVTRRTTGLSKAAHGSLKKLLPQISSMIFEQDPPPRLSPCLVTLSCIQFCLTTFLEQGDEIGPLPAAILDQIVELLVFKHEYPSSQLVPESFQLMELSFLILETHSMLPGTMRHDYHNSFLLLFEHHHRFLQSGQCDRDMQIPILYTRVVLNLTNNEPSLCGKFVTPDVVSDFVKLATAGLPDAPNNTKGEEDNSFNAAVLALGVLINLSEQSEVARAAFLRPVPTLQLLIQNFSAGIVFIDQARSVSEVHYSVVIGYMSILLVILCLDGDAFTQIKESNCGEGLALVLSTAEEFLQFHEKVERDSKLFETWSEGGSRSTTHLKDVLSQIRRNASL</sequence>
<protein>
    <recommendedName>
        <fullName evidence="3">Wings apart-like protein C-terminal domain-containing protein</fullName>
    </recommendedName>
</protein>
<dbReference type="InterPro" id="IPR011989">
    <property type="entry name" value="ARM-like"/>
</dbReference>
<dbReference type="VEuPathDB" id="FungiDB:ASPCADRAFT_210719"/>
<dbReference type="InterPro" id="IPR039874">
    <property type="entry name" value="WAPL"/>
</dbReference>
<dbReference type="PANTHER" id="PTHR22100:SF13">
    <property type="entry name" value="WINGS APART-LIKE PROTEIN HOMOLOG"/>
    <property type="match status" value="1"/>
</dbReference>
<dbReference type="Pfam" id="PF07814">
    <property type="entry name" value="WAPL"/>
    <property type="match status" value="1"/>
</dbReference>
<feature type="region of interest" description="Disordered" evidence="2">
    <location>
        <begin position="1"/>
        <end position="151"/>
    </location>
</feature>
<feature type="compositionally biased region" description="Basic and acidic residues" evidence="2">
    <location>
        <begin position="1"/>
        <end position="10"/>
    </location>
</feature>
<feature type="compositionally biased region" description="Basic and acidic residues" evidence="2">
    <location>
        <begin position="127"/>
        <end position="136"/>
    </location>
</feature>
<keyword evidence="5" id="KW-1185">Reference proteome</keyword>
<feature type="compositionally biased region" description="Polar residues" evidence="2">
    <location>
        <begin position="88"/>
        <end position="100"/>
    </location>
</feature>
<evidence type="ECO:0000313" key="5">
    <source>
        <dbReference type="Proteomes" id="UP000188318"/>
    </source>
</evidence>
<gene>
    <name evidence="4" type="ORF">ASPCADRAFT_210719</name>
</gene>
<feature type="compositionally biased region" description="Polar residues" evidence="2">
    <location>
        <begin position="16"/>
        <end position="31"/>
    </location>
</feature>
<feature type="domain" description="Wings apart-like protein C-terminal" evidence="3">
    <location>
        <begin position="338"/>
        <end position="675"/>
    </location>
</feature>
<evidence type="ECO:0000313" key="4">
    <source>
        <dbReference type="EMBL" id="OOF92280.1"/>
    </source>
</evidence>
<dbReference type="Proteomes" id="UP000188318">
    <property type="component" value="Unassembled WGS sequence"/>
</dbReference>
<feature type="compositionally biased region" description="Basic residues" evidence="2">
    <location>
        <begin position="62"/>
        <end position="76"/>
    </location>
</feature>
<dbReference type="Gene3D" id="1.25.10.10">
    <property type="entry name" value="Leucine-rich Repeat Variant"/>
    <property type="match status" value="1"/>
</dbReference>
<dbReference type="InterPro" id="IPR022771">
    <property type="entry name" value="WAPL_C"/>
</dbReference>
<reference evidence="5" key="1">
    <citation type="journal article" date="2017" name="Genome Biol.">
        <title>Comparative genomics reveals high biological diversity and specific adaptations in the industrially and medically important fungal genus Aspergillus.</title>
        <authorList>
            <person name="de Vries R.P."/>
            <person name="Riley R."/>
            <person name="Wiebenga A."/>
            <person name="Aguilar-Osorio G."/>
            <person name="Amillis S."/>
            <person name="Uchima C.A."/>
            <person name="Anderluh G."/>
            <person name="Asadollahi M."/>
            <person name="Askin M."/>
            <person name="Barry K."/>
            <person name="Battaglia E."/>
            <person name="Bayram O."/>
            <person name="Benocci T."/>
            <person name="Braus-Stromeyer S.A."/>
            <person name="Caldana C."/>
            <person name="Canovas D."/>
            <person name="Cerqueira G.C."/>
            <person name="Chen F."/>
            <person name="Chen W."/>
            <person name="Choi C."/>
            <person name="Clum A."/>
            <person name="Dos Santos R.A."/>
            <person name="Damasio A.R."/>
            <person name="Diallinas G."/>
            <person name="Emri T."/>
            <person name="Fekete E."/>
            <person name="Flipphi M."/>
            <person name="Freyberg S."/>
            <person name="Gallo A."/>
            <person name="Gournas C."/>
            <person name="Habgood R."/>
            <person name="Hainaut M."/>
            <person name="Harispe M.L."/>
            <person name="Henrissat B."/>
            <person name="Hilden K.S."/>
            <person name="Hope R."/>
            <person name="Hossain A."/>
            <person name="Karabika E."/>
            <person name="Karaffa L."/>
            <person name="Karanyi Z."/>
            <person name="Krasevec N."/>
            <person name="Kuo A."/>
            <person name="Kusch H."/>
            <person name="LaButti K."/>
            <person name="Lagendijk E.L."/>
            <person name="Lapidus A."/>
            <person name="Levasseur A."/>
            <person name="Lindquist E."/>
            <person name="Lipzen A."/>
            <person name="Logrieco A.F."/>
            <person name="MacCabe A."/>
            <person name="Maekelae M.R."/>
            <person name="Malavazi I."/>
            <person name="Melin P."/>
            <person name="Meyer V."/>
            <person name="Mielnichuk N."/>
            <person name="Miskei M."/>
            <person name="Molnar A.P."/>
            <person name="Mule G."/>
            <person name="Ngan C.Y."/>
            <person name="Orejas M."/>
            <person name="Orosz E."/>
            <person name="Ouedraogo J.P."/>
            <person name="Overkamp K.M."/>
            <person name="Park H.-S."/>
            <person name="Perrone G."/>
            <person name="Piumi F."/>
            <person name="Punt P.J."/>
            <person name="Ram A.F."/>
            <person name="Ramon A."/>
            <person name="Rauscher S."/>
            <person name="Record E."/>
            <person name="Riano-Pachon D.M."/>
            <person name="Robert V."/>
            <person name="Roehrig J."/>
            <person name="Ruller R."/>
            <person name="Salamov A."/>
            <person name="Salih N.S."/>
            <person name="Samson R.A."/>
            <person name="Sandor E."/>
            <person name="Sanguinetti M."/>
            <person name="Schuetze T."/>
            <person name="Sepcic K."/>
            <person name="Shelest E."/>
            <person name="Sherlock G."/>
            <person name="Sophianopoulou V."/>
            <person name="Squina F.M."/>
            <person name="Sun H."/>
            <person name="Susca A."/>
            <person name="Todd R.B."/>
            <person name="Tsang A."/>
            <person name="Unkles S.E."/>
            <person name="van de Wiele N."/>
            <person name="van Rossen-Uffink D."/>
            <person name="Oliveira J.V."/>
            <person name="Vesth T.C."/>
            <person name="Visser J."/>
            <person name="Yu J.-H."/>
            <person name="Zhou M."/>
            <person name="Andersen M.R."/>
            <person name="Archer D.B."/>
            <person name="Baker S.E."/>
            <person name="Benoit I."/>
            <person name="Brakhage A.A."/>
            <person name="Braus G.H."/>
            <person name="Fischer R."/>
            <person name="Frisvad J.C."/>
            <person name="Goldman G.H."/>
            <person name="Houbraken J."/>
            <person name="Oakley B."/>
            <person name="Pocsi I."/>
            <person name="Scazzocchio C."/>
            <person name="Seiboth B."/>
            <person name="vanKuyk P.A."/>
            <person name="Wortman J."/>
            <person name="Dyer P.S."/>
            <person name="Grigoriev I.V."/>
        </authorList>
    </citation>
    <scope>NUCLEOTIDE SEQUENCE [LARGE SCALE GENOMIC DNA]</scope>
    <source>
        <strain evidence="5">ITEM 5010</strain>
    </source>
</reference>
<dbReference type="AlphaFoldDB" id="A0A1R3RCS0"/>
<dbReference type="OMA" id="NNKPKAC"/>
<proteinExistence type="inferred from homology"/>
<comment type="similarity">
    <text evidence="1">Belongs to the WAPL family.</text>
</comment>
<feature type="compositionally biased region" description="Polar residues" evidence="2">
    <location>
        <begin position="45"/>
        <end position="61"/>
    </location>
</feature>
<evidence type="ECO:0000256" key="1">
    <source>
        <dbReference type="ARBA" id="ARBA00006854"/>
    </source>
</evidence>
<dbReference type="PANTHER" id="PTHR22100">
    <property type="entry name" value="WINGS APART-LIKE PROTEIN HOMOLOG"/>
    <property type="match status" value="1"/>
</dbReference>
<dbReference type="EMBL" id="KV907508">
    <property type="protein sequence ID" value="OOF92280.1"/>
    <property type="molecule type" value="Genomic_DNA"/>
</dbReference>
<dbReference type="OrthoDB" id="5976022at2759"/>
<evidence type="ECO:0000256" key="2">
    <source>
        <dbReference type="SAM" id="MobiDB-lite"/>
    </source>
</evidence>
<dbReference type="STRING" id="602072.A0A1R3RCS0"/>
<accession>A0A1R3RCS0</accession>